<dbReference type="SUPFAM" id="SSF102114">
    <property type="entry name" value="Radical SAM enzymes"/>
    <property type="match status" value="1"/>
</dbReference>
<reference evidence="6" key="1">
    <citation type="submission" date="2020-10" db="EMBL/GenBank/DDBJ databases">
        <authorList>
            <person name="Gilroy R."/>
        </authorList>
    </citation>
    <scope>NUCLEOTIDE SEQUENCE</scope>
    <source>
        <strain evidence="6">CHK184-20233</strain>
    </source>
</reference>
<dbReference type="InterPro" id="IPR013785">
    <property type="entry name" value="Aldolase_TIM"/>
</dbReference>
<dbReference type="GO" id="GO:0051536">
    <property type="term" value="F:iron-sulfur cluster binding"/>
    <property type="evidence" value="ECO:0007669"/>
    <property type="project" value="UniProtKB-KW"/>
</dbReference>
<dbReference type="EMBL" id="DVHC01000003">
    <property type="protein sequence ID" value="HIR58429.1"/>
    <property type="molecule type" value="Genomic_DNA"/>
</dbReference>
<dbReference type="PANTHER" id="PTHR11228">
    <property type="entry name" value="RADICAL SAM DOMAIN PROTEIN"/>
    <property type="match status" value="1"/>
</dbReference>
<evidence type="ECO:0000259" key="5">
    <source>
        <dbReference type="PROSITE" id="PS51918"/>
    </source>
</evidence>
<dbReference type="PROSITE" id="PS51918">
    <property type="entry name" value="RADICAL_SAM"/>
    <property type="match status" value="1"/>
</dbReference>
<keyword evidence="1" id="KW-0949">S-adenosyl-L-methionine</keyword>
<evidence type="ECO:0000256" key="4">
    <source>
        <dbReference type="ARBA" id="ARBA00023014"/>
    </source>
</evidence>
<keyword evidence="2" id="KW-0479">Metal-binding</keyword>
<evidence type="ECO:0000256" key="3">
    <source>
        <dbReference type="ARBA" id="ARBA00023004"/>
    </source>
</evidence>
<name>A0A9D1DT75_9FIRM</name>
<evidence type="ECO:0000313" key="7">
    <source>
        <dbReference type="Proteomes" id="UP000824232"/>
    </source>
</evidence>
<dbReference type="SFLD" id="SFLDG01067">
    <property type="entry name" value="SPASM/twitch_domain_containing"/>
    <property type="match status" value="1"/>
</dbReference>
<dbReference type="Proteomes" id="UP000824232">
    <property type="component" value="Unassembled WGS sequence"/>
</dbReference>
<keyword evidence="4" id="KW-0411">Iron-sulfur</keyword>
<dbReference type="SFLD" id="SFLDS00029">
    <property type="entry name" value="Radical_SAM"/>
    <property type="match status" value="1"/>
</dbReference>
<dbReference type="AlphaFoldDB" id="A0A9D1DT75"/>
<feature type="domain" description="Radical SAM core" evidence="5">
    <location>
        <begin position="1"/>
        <end position="266"/>
    </location>
</feature>
<sequence length="354" mass="41127">MLNDLCFEIIETCPNNCLFCSSCSSINKKRMIDYKKFKEVIDYFISIGGIKEISISGGEPLLHSELLRMIRYCKLNNIKTVLFTSGIKLRTKMTEEDKEILEFNLRKQYKSYLSEGMSKEEFDILIEKQMKIYLWYNEKTFDSLSSFDCKLLKESGLDKIVFDFEAWNKDVYDKIMGTKDLFDLVTLSMIKSKSAGLNTNAHFIPTKINYKELADIIEMLNVAEFDELSILNFVPQGRGKTNEDLLSLTEEEFREFLEIYEKCKNEFKGDLRVGIHLQEEDTHKCTAGLSKLVIKYDGTVLPCAAFKEYDLKTLNSMGIKTPNIYTNLEEVEIHNGTRKKPLCKQLYHFNKVIK</sequence>
<dbReference type="InterPro" id="IPR006638">
    <property type="entry name" value="Elp3/MiaA/NifB-like_rSAM"/>
</dbReference>
<dbReference type="SMART" id="SM00729">
    <property type="entry name" value="Elp3"/>
    <property type="match status" value="1"/>
</dbReference>
<dbReference type="Pfam" id="PF04055">
    <property type="entry name" value="Radical_SAM"/>
    <property type="match status" value="1"/>
</dbReference>
<gene>
    <name evidence="6" type="ORF">IAB38_00095</name>
</gene>
<accession>A0A9D1DT75</accession>
<evidence type="ECO:0000256" key="1">
    <source>
        <dbReference type="ARBA" id="ARBA00022691"/>
    </source>
</evidence>
<proteinExistence type="predicted"/>
<dbReference type="GO" id="GO:0003824">
    <property type="term" value="F:catalytic activity"/>
    <property type="evidence" value="ECO:0007669"/>
    <property type="project" value="InterPro"/>
</dbReference>
<organism evidence="6 7">
    <name type="scientific">Candidatus Onthousia excrementipullorum</name>
    <dbReference type="NCBI Taxonomy" id="2840884"/>
    <lineage>
        <taxon>Bacteria</taxon>
        <taxon>Bacillati</taxon>
        <taxon>Bacillota</taxon>
        <taxon>Bacilli</taxon>
        <taxon>Candidatus Onthousia</taxon>
    </lineage>
</organism>
<reference evidence="6" key="2">
    <citation type="journal article" date="2021" name="PeerJ">
        <title>Extensive microbial diversity within the chicken gut microbiome revealed by metagenomics and culture.</title>
        <authorList>
            <person name="Gilroy R."/>
            <person name="Ravi A."/>
            <person name="Getino M."/>
            <person name="Pursley I."/>
            <person name="Horton D.L."/>
            <person name="Alikhan N.F."/>
            <person name="Baker D."/>
            <person name="Gharbi K."/>
            <person name="Hall N."/>
            <person name="Watson M."/>
            <person name="Adriaenssens E.M."/>
            <person name="Foster-Nyarko E."/>
            <person name="Jarju S."/>
            <person name="Secka A."/>
            <person name="Antonio M."/>
            <person name="Oren A."/>
            <person name="Chaudhuri R.R."/>
            <person name="La Ragione R."/>
            <person name="Hildebrand F."/>
            <person name="Pallen M.J."/>
        </authorList>
    </citation>
    <scope>NUCLEOTIDE SEQUENCE</scope>
    <source>
        <strain evidence="6">CHK184-20233</strain>
    </source>
</reference>
<keyword evidence="3" id="KW-0408">Iron</keyword>
<dbReference type="InterPro" id="IPR007197">
    <property type="entry name" value="rSAM"/>
</dbReference>
<dbReference type="InterPro" id="IPR050377">
    <property type="entry name" value="Radical_SAM_PqqE_MftC-like"/>
</dbReference>
<dbReference type="GO" id="GO:0046872">
    <property type="term" value="F:metal ion binding"/>
    <property type="evidence" value="ECO:0007669"/>
    <property type="project" value="UniProtKB-KW"/>
</dbReference>
<evidence type="ECO:0000313" key="6">
    <source>
        <dbReference type="EMBL" id="HIR58429.1"/>
    </source>
</evidence>
<comment type="caution">
    <text evidence="6">The sequence shown here is derived from an EMBL/GenBank/DDBJ whole genome shotgun (WGS) entry which is preliminary data.</text>
</comment>
<dbReference type="PANTHER" id="PTHR11228:SF7">
    <property type="entry name" value="PQQA PEPTIDE CYCLASE"/>
    <property type="match status" value="1"/>
</dbReference>
<evidence type="ECO:0000256" key="2">
    <source>
        <dbReference type="ARBA" id="ARBA00022723"/>
    </source>
</evidence>
<dbReference type="Gene3D" id="3.20.20.70">
    <property type="entry name" value="Aldolase class I"/>
    <property type="match status" value="1"/>
</dbReference>
<dbReference type="CDD" id="cd01335">
    <property type="entry name" value="Radical_SAM"/>
    <property type="match status" value="1"/>
</dbReference>
<dbReference type="InterPro" id="IPR058240">
    <property type="entry name" value="rSAM_sf"/>
</dbReference>
<protein>
    <submittedName>
        <fullName evidence="6">Radical SAM protein</fullName>
    </submittedName>
</protein>